<evidence type="ECO:0000313" key="2">
    <source>
        <dbReference type="EMBL" id="KXV18205.1"/>
    </source>
</evidence>
<feature type="region of interest" description="Disordered" evidence="1">
    <location>
        <begin position="1"/>
        <end position="20"/>
    </location>
</feature>
<protein>
    <recommendedName>
        <fullName evidence="4">DdrB-like domain-containing protein</fullName>
    </recommendedName>
</protein>
<sequence>MPFYTQGPEQFSNTQNSGIEDLQSTFGEGVAASIAQGAASTPIAELGDMARHFDESSRGQQLSADDANKQFGIPGTLKFDAPVSSAVAADLNGAKRRQMLRQDAIDSGPQGVAASIARGTAGMIPQFLDPINIGASFVPGLGDARMASLLAEGAMTAERFGAGRIANGLLGQAARTEATGAALGATRAGRLLQGASQGAMGQAALEPLNYAFDRDEHNDWSMGQALGDIAFGGILGGGLHMLAPHARLEDEPEATVQSLNRPPDETQMANPMTARTEAMTPDQRGSLLNEALSAQVEDRPNITGEMMDAFDMSPGINDYLQRAVDDLPNTQAGVDQVASSAKFGDSLFTFLTKKGGVQDEAGELRTMELGRQRVGLVRRDGGLTLDEARQAAEEAGYLKPNSTIPDLLDRMDEEARGSKVFANPGDELRYQQARDIADQLGRDSSALDLIHYQLDRVESQLDYPLNRFERDHAALAMLADDELSPHDAVRDASVAYGHMMRGEGLSHSEASALVSGAYAPASVRSSMASRLDGAAERSVMQEPHDVVAARSSTSVQTTRAPEVPVGSLDDELSHAEAALADVDAMLGRLTDDASKEALADIEEERKRAEGTAKAFEAATACLLRNGHG</sequence>
<reference evidence="2 3" key="1">
    <citation type="submission" date="2015-06" db="EMBL/GenBank/DDBJ databases">
        <title>Improved classification and identification of acetic acid bacteria using matrix-assisted laser desorption/ionization time-of-flight mass spectrometry; Gluconobacter nephelii and Gluconobacter uchimurae are later heterotypic synonyms of Gluconobacter japonicus and Gluconobacter oxydans, respectively.</title>
        <authorList>
            <person name="Li L."/>
            <person name="Cleenwerck I."/>
            <person name="De Vuyst L."/>
            <person name="Vandamme P."/>
        </authorList>
    </citation>
    <scope>NUCLEOTIDE SEQUENCE [LARGE SCALE GENOMIC DNA]</scope>
    <source>
        <strain evidence="2 3">LMG 1676</strain>
    </source>
</reference>
<evidence type="ECO:0000313" key="3">
    <source>
        <dbReference type="Proteomes" id="UP000075655"/>
    </source>
</evidence>
<evidence type="ECO:0008006" key="4">
    <source>
        <dbReference type="Google" id="ProtNLM"/>
    </source>
</evidence>
<dbReference type="EMBL" id="LHZG01000171">
    <property type="protein sequence ID" value="KXV18205.1"/>
    <property type="molecule type" value="Genomic_DNA"/>
</dbReference>
<dbReference type="PATRIC" id="fig|442.8.peg.1681"/>
<dbReference type="AlphaFoldDB" id="A0A149RUR6"/>
<name>A0A149RUR6_GLUOY</name>
<feature type="compositionally biased region" description="Polar residues" evidence="1">
    <location>
        <begin position="7"/>
        <end position="20"/>
    </location>
</feature>
<organism evidence="2 3">
    <name type="scientific">Gluconobacter oxydans</name>
    <name type="common">Gluconobacter suboxydans</name>
    <dbReference type="NCBI Taxonomy" id="442"/>
    <lineage>
        <taxon>Bacteria</taxon>
        <taxon>Pseudomonadati</taxon>
        <taxon>Pseudomonadota</taxon>
        <taxon>Alphaproteobacteria</taxon>
        <taxon>Acetobacterales</taxon>
        <taxon>Acetobacteraceae</taxon>
        <taxon>Gluconobacter</taxon>
    </lineage>
</organism>
<proteinExistence type="predicted"/>
<dbReference type="RefSeq" id="WP_062501754.1">
    <property type="nucleotide sequence ID" value="NZ_LHZG01000171.1"/>
</dbReference>
<gene>
    <name evidence="2" type="ORF">AD934_08955</name>
</gene>
<evidence type="ECO:0000256" key="1">
    <source>
        <dbReference type="SAM" id="MobiDB-lite"/>
    </source>
</evidence>
<comment type="caution">
    <text evidence="2">The sequence shown here is derived from an EMBL/GenBank/DDBJ whole genome shotgun (WGS) entry which is preliminary data.</text>
</comment>
<accession>A0A149RUR6</accession>
<dbReference type="Proteomes" id="UP000075655">
    <property type="component" value="Unassembled WGS sequence"/>
</dbReference>